<dbReference type="NCBIfam" id="TIGR01930">
    <property type="entry name" value="AcCoA-C-Actrans"/>
    <property type="match status" value="1"/>
</dbReference>
<comment type="similarity">
    <text evidence="1 5">Belongs to the thiolase-like superfamily. Thiolase family.</text>
</comment>
<sequence>MAEAVIVEAVRSPVGKRNGALSGVHPAELSAQVLNGLVERAGVDPALVDDVIWGCVMQAGEQALDIARTAALTAGWPETVAGVTVDRQCGSSQQSLNFAVAGVIAGHYDVVVAGGVESMSRTPMGSSLANGGNPYSENFKARYTKTPNQGIGAEMIAEQWGFSRTQLDEFSLRSHEKAAAAQDSGAFKDQIVGIKTKDADGNDTVVLEDGGIRRGGTVESMAKIKPAFSEDGVIHAGNSSQISDGSAALLIMSAEKAKDLGLTPLAKVHTAVLAGADPVIMLTAPIPATQKALKKSGLTVDDIGVFEVNEAFAPVPMAWLKDIGADEKKLNPNGGAIALGHPLGGSGARILTTLLYHMRDNNIQYGLQTMCEGGGQANATILELL</sequence>
<dbReference type="SUPFAM" id="SSF53901">
    <property type="entry name" value="Thiolase-like"/>
    <property type="match status" value="2"/>
</dbReference>
<dbReference type="PROSITE" id="PS00737">
    <property type="entry name" value="THIOLASE_2"/>
    <property type="match status" value="1"/>
</dbReference>
<dbReference type="InterPro" id="IPR002155">
    <property type="entry name" value="Thiolase"/>
</dbReference>
<dbReference type="GO" id="GO:0003988">
    <property type="term" value="F:acetyl-CoA C-acyltransferase activity"/>
    <property type="evidence" value="ECO:0007669"/>
    <property type="project" value="UniProtKB-ARBA"/>
</dbReference>
<evidence type="ECO:0000313" key="9">
    <source>
        <dbReference type="Proteomes" id="UP000467249"/>
    </source>
</evidence>
<dbReference type="AlphaFoldDB" id="A0A6N4WAC3"/>
<dbReference type="EMBL" id="AP022620">
    <property type="protein sequence ID" value="BBZ77323.1"/>
    <property type="molecule type" value="Genomic_DNA"/>
</dbReference>
<keyword evidence="9" id="KW-1185">Reference proteome</keyword>
<proteinExistence type="inferred from homology"/>
<evidence type="ECO:0000256" key="1">
    <source>
        <dbReference type="ARBA" id="ARBA00010982"/>
    </source>
</evidence>
<feature type="active site" description="Acyl-thioester intermediate" evidence="4">
    <location>
        <position position="89"/>
    </location>
</feature>
<evidence type="ECO:0000256" key="3">
    <source>
        <dbReference type="ARBA" id="ARBA00023315"/>
    </source>
</evidence>
<evidence type="ECO:0000256" key="5">
    <source>
        <dbReference type="RuleBase" id="RU003557"/>
    </source>
</evidence>
<feature type="active site" description="Proton acceptor" evidence="4">
    <location>
        <position position="371"/>
    </location>
</feature>
<dbReference type="Pfam" id="PF00108">
    <property type="entry name" value="Thiolase_N"/>
    <property type="match status" value="1"/>
</dbReference>
<dbReference type="PIRSF" id="PIRSF000429">
    <property type="entry name" value="Ac-CoA_Ac_transf"/>
    <property type="match status" value="1"/>
</dbReference>
<name>A0A6N4WAC3_9MYCO</name>
<dbReference type="InterPro" id="IPR020617">
    <property type="entry name" value="Thiolase_C"/>
</dbReference>
<accession>A0A6N4WAC3</accession>
<dbReference type="FunFam" id="3.40.47.10:FF:000010">
    <property type="entry name" value="Acetyl-CoA acetyltransferase (Thiolase)"/>
    <property type="match status" value="1"/>
</dbReference>
<evidence type="ECO:0000256" key="4">
    <source>
        <dbReference type="PIRSR" id="PIRSR000429-1"/>
    </source>
</evidence>
<dbReference type="InterPro" id="IPR020616">
    <property type="entry name" value="Thiolase_N"/>
</dbReference>
<dbReference type="CDD" id="cd00751">
    <property type="entry name" value="thiolase"/>
    <property type="match status" value="1"/>
</dbReference>
<dbReference type="InterPro" id="IPR020613">
    <property type="entry name" value="Thiolase_CS"/>
</dbReference>
<dbReference type="PANTHER" id="PTHR43365">
    <property type="entry name" value="BLR7806 PROTEIN"/>
    <property type="match status" value="1"/>
</dbReference>
<dbReference type="Gene3D" id="3.40.47.10">
    <property type="match status" value="2"/>
</dbReference>
<keyword evidence="2 5" id="KW-0808">Transferase</keyword>
<dbReference type="Pfam" id="PF02803">
    <property type="entry name" value="Thiolase_C"/>
    <property type="match status" value="1"/>
</dbReference>
<gene>
    <name evidence="8" type="ORF">MANY_26600</name>
</gene>
<feature type="active site" description="Proton acceptor" evidence="4">
    <location>
        <position position="341"/>
    </location>
</feature>
<dbReference type="RefSeq" id="WP_163804648.1">
    <property type="nucleotide sequence ID" value="NZ_AP022620.1"/>
</dbReference>
<reference evidence="8 9" key="1">
    <citation type="journal article" date="2019" name="Emerg. Microbes Infect.">
        <title>Comprehensive subspecies identification of 175 nontuberculous mycobacteria species based on 7547 genomic profiles.</title>
        <authorList>
            <person name="Matsumoto Y."/>
            <person name="Kinjo T."/>
            <person name="Motooka D."/>
            <person name="Nabeya D."/>
            <person name="Jung N."/>
            <person name="Uechi K."/>
            <person name="Horii T."/>
            <person name="Iida T."/>
            <person name="Fujita J."/>
            <person name="Nakamura S."/>
        </authorList>
    </citation>
    <scope>NUCLEOTIDE SEQUENCE [LARGE SCALE GENOMIC DNA]</scope>
    <source>
        <strain evidence="8 9">JCM 30275</strain>
    </source>
</reference>
<feature type="domain" description="Thiolase C-terminal" evidence="7">
    <location>
        <begin position="262"/>
        <end position="383"/>
    </location>
</feature>
<protein>
    <submittedName>
        <fullName evidence="8">Acyl-CoA dehydrogenase</fullName>
    </submittedName>
</protein>
<keyword evidence="3 5" id="KW-0012">Acyltransferase</keyword>
<dbReference type="PANTHER" id="PTHR43365:SF1">
    <property type="entry name" value="ACETYL-COA C-ACYLTRANSFERASE"/>
    <property type="match status" value="1"/>
</dbReference>
<evidence type="ECO:0000313" key="8">
    <source>
        <dbReference type="EMBL" id="BBZ77323.1"/>
    </source>
</evidence>
<evidence type="ECO:0000259" key="6">
    <source>
        <dbReference type="Pfam" id="PF00108"/>
    </source>
</evidence>
<dbReference type="Proteomes" id="UP000467249">
    <property type="component" value="Chromosome"/>
</dbReference>
<dbReference type="KEGG" id="many:MANY_26600"/>
<evidence type="ECO:0000256" key="2">
    <source>
        <dbReference type="ARBA" id="ARBA00022679"/>
    </source>
</evidence>
<dbReference type="InterPro" id="IPR016039">
    <property type="entry name" value="Thiolase-like"/>
</dbReference>
<evidence type="ECO:0000259" key="7">
    <source>
        <dbReference type="Pfam" id="PF02803"/>
    </source>
</evidence>
<organism evidence="8 9">
    <name type="scientific">Mycolicibacterium anyangense</name>
    <dbReference type="NCBI Taxonomy" id="1431246"/>
    <lineage>
        <taxon>Bacteria</taxon>
        <taxon>Bacillati</taxon>
        <taxon>Actinomycetota</taxon>
        <taxon>Actinomycetes</taxon>
        <taxon>Mycobacteriales</taxon>
        <taxon>Mycobacteriaceae</taxon>
        <taxon>Mycolicibacterium</taxon>
    </lineage>
</organism>
<feature type="domain" description="Thiolase N-terminal" evidence="6">
    <location>
        <begin position="5"/>
        <end position="254"/>
    </location>
</feature>